<evidence type="ECO:0000313" key="3">
    <source>
        <dbReference type="Proteomes" id="UP000245488"/>
    </source>
</evidence>
<dbReference type="PANTHER" id="PTHR45661:SF3">
    <property type="entry name" value="IG-LIKE DOMAIN-CONTAINING PROTEIN"/>
    <property type="match status" value="1"/>
</dbReference>
<dbReference type="Gene3D" id="3.80.10.10">
    <property type="entry name" value="Ribonuclease Inhibitor"/>
    <property type="match status" value="1"/>
</dbReference>
<gene>
    <name evidence="2" type="ORF">CPT75_01405</name>
</gene>
<sequence>MKKKNICKMIIAFLAIVTFGVCIIIYLLPFWMDVSIPFKVKDYRITITKGTVTLNEYTGSDTEIVVPERIFFLPVTYLGPRCYENVKHTMTSISLPDTMTIVGNSAFWTCDKLESVHANNINTIEVKAFGYDTNLRNVDLGDGIKKLEGSAFCYCSSLEKITLANECEIGEDAFYYAGIKEIDNIQTATRIGLGAFYFTPWEESQDVDYLMVGDKLILYKGDSDVVVVPEGVKTISGAFGGTILGKSKYDKELSEIYISNTVTKIVRLSFMGQWSPIVYIPASVTNIEEDVFSLYATPLIITTSGSTAEQYAIEYGFDYKIVDSWEVPET</sequence>
<evidence type="ECO:0000256" key="1">
    <source>
        <dbReference type="SAM" id="Phobius"/>
    </source>
</evidence>
<feature type="transmembrane region" description="Helical" evidence="1">
    <location>
        <begin position="12"/>
        <end position="32"/>
    </location>
</feature>
<keyword evidence="1" id="KW-1133">Transmembrane helix</keyword>
<name>A0A317FVM7_BUTFI</name>
<dbReference type="AlphaFoldDB" id="A0A317FVM7"/>
<organism evidence="2 3">
    <name type="scientific">Butyrivibrio fibrisolvens</name>
    <dbReference type="NCBI Taxonomy" id="831"/>
    <lineage>
        <taxon>Bacteria</taxon>
        <taxon>Bacillati</taxon>
        <taxon>Bacillota</taxon>
        <taxon>Clostridia</taxon>
        <taxon>Lachnospirales</taxon>
        <taxon>Lachnospiraceae</taxon>
        <taxon>Butyrivibrio</taxon>
    </lineage>
</organism>
<dbReference type="Pfam" id="PF13306">
    <property type="entry name" value="LRR_5"/>
    <property type="match status" value="2"/>
</dbReference>
<dbReference type="InterPro" id="IPR053139">
    <property type="entry name" value="Surface_bspA-like"/>
</dbReference>
<dbReference type="SUPFAM" id="SSF52058">
    <property type="entry name" value="L domain-like"/>
    <property type="match status" value="1"/>
</dbReference>
<keyword evidence="1" id="KW-0472">Membrane</keyword>
<comment type="caution">
    <text evidence="2">The sequence shown here is derived from an EMBL/GenBank/DDBJ whole genome shotgun (WGS) entry which is preliminary data.</text>
</comment>
<accession>A0A317FVM7</accession>
<proteinExistence type="predicted"/>
<dbReference type="RefSeq" id="WP_110074568.1">
    <property type="nucleotide sequence ID" value="NZ_NXNG01000004.1"/>
</dbReference>
<evidence type="ECO:0008006" key="4">
    <source>
        <dbReference type="Google" id="ProtNLM"/>
    </source>
</evidence>
<keyword evidence="3" id="KW-1185">Reference proteome</keyword>
<dbReference type="PANTHER" id="PTHR45661">
    <property type="entry name" value="SURFACE ANTIGEN"/>
    <property type="match status" value="1"/>
</dbReference>
<dbReference type="Proteomes" id="UP000245488">
    <property type="component" value="Unassembled WGS sequence"/>
</dbReference>
<dbReference type="EMBL" id="NXNG01000004">
    <property type="protein sequence ID" value="PWT25775.1"/>
    <property type="molecule type" value="Genomic_DNA"/>
</dbReference>
<reference evidence="2 3" key="1">
    <citation type="submission" date="2017-09" db="EMBL/GenBank/DDBJ databases">
        <title>High-quality draft genome sequence of Butyrivibrio fibrisolvens INBov1, isolated from cow rumen.</title>
        <authorList>
            <person name="Rodriguez Hernaez J."/>
            <person name="Rivarola M."/>
            <person name="Paniego N."/>
            <person name="Cravero S."/>
            <person name="Ceron Cucchi M."/>
            <person name="Martinez M.C."/>
        </authorList>
    </citation>
    <scope>NUCLEOTIDE SEQUENCE [LARGE SCALE GENOMIC DNA]</scope>
    <source>
        <strain evidence="2 3">INBov1</strain>
    </source>
</reference>
<protein>
    <recommendedName>
        <fullName evidence="4">Leucine rich repeat-containing protein</fullName>
    </recommendedName>
</protein>
<dbReference type="InterPro" id="IPR026906">
    <property type="entry name" value="LRR_5"/>
</dbReference>
<keyword evidence="1" id="KW-0812">Transmembrane</keyword>
<evidence type="ECO:0000313" key="2">
    <source>
        <dbReference type="EMBL" id="PWT25775.1"/>
    </source>
</evidence>
<dbReference type="InterPro" id="IPR032675">
    <property type="entry name" value="LRR_dom_sf"/>
</dbReference>